<dbReference type="GO" id="GO:0005886">
    <property type="term" value="C:plasma membrane"/>
    <property type="evidence" value="ECO:0007669"/>
    <property type="project" value="UniProtKB-SubCell"/>
</dbReference>
<dbReference type="PANTHER" id="PTHR30572">
    <property type="entry name" value="MEMBRANE COMPONENT OF TRANSPORTER-RELATED"/>
    <property type="match status" value="1"/>
</dbReference>
<evidence type="ECO:0000313" key="10">
    <source>
        <dbReference type="Proteomes" id="UP000223749"/>
    </source>
</evidence>
<evidence type="ECO:0000259" key="8">
    <source>
        <dbReference type="Pfam" id="PF12704"/>
    </source>
</evidence>
<evidence type="ECO:0000256" key="5">
    <source>
        <dbReference type="ARBA" id="ARBA00023136"/>
    </source>
</evidence>
<dbReference type="Pfam" id="PF02687">
    <property type="entry name" value="FtsX"/>
    <property type="match status" value="1"/>
</dbReference>
<evidence type="ECO:0000256" key="3">
    <source>
        <dbReference type="ARBA" id="ARBA00022692"/>
    </source>
</evidence>
<organism evidence="9 10">
    <name type="scientific">Pedobacter ginsengisoli</name>
    <dbReference type="NCBI Taxonomy" id="363852"/>
    <lineage>
        <taxon>Bacteria</taxon>
        <taxon>Pseudomonadati</taxon>
        <taxon>Bacteroidota</taxon>
        <taxon>Sphingobacteriia</taxon>
        <taxon>Sphingobacteriales</taxon>
        <taxon>Sphingobacteriaceae</taxon>
        <taxon>Pedobacter</taxon>
    </lineage>
</organism>
<keyword evidence="2" id="KW-1003">Cell membrane</keyword>
<dbReference type="PANTHER" id="PTHR30572:SF18">
    <property type="entry name" value="ABC-TYPE MACROLIDE FAMILY EXPORT SYSTEM PERMEASE COMPONENT 2"/>
    <property type="match status" value="1"/>
</dbReference>
<feature type="transmembrane region" description="Helical" evidence="6">
    <location>
        <begin position="378"/>
        <end position="399"/>
    </location>
</feature>
<feature type="domain" description="ABC3 transporter permease C-terminal" evidence="7">
    <location>
        <begin position="283"/>
        <end position="405"/>
    </location>
</feature>
<protein>
    <recommendedName>
        <fullName evidence="11">ABC transporter permease</fullName>
    </recommendedName>
</protein>
<dbReference type="RefSeq" id="WP_099438983.1">
    <property type="nucleotide sequence ID" value="NZ_CP024091.1"/>
</dbReference>
<keyword evidence="10" id="KW-1185">Reference proteome</keyword>
<evidence type="ECO:0000259" key="7">
    <source>
        <dbReference type="Pfam" id="PF02687"/>
    </source>
</evidence>
<dbReference type="InterPro" id="IPR025857">
    <property type="entry name" value="MacB_PCD"/>
</dbReference>
<gene>
    <name evidence="9" type="ORF">CPT03_11475</name>
</gene>
<dbReference type="Proteomes" id="UP000223749">
    <property type="component" value="Chromosome"/>
</dbReference>
<reference evidence="9 10" key="1">
    <citation type="submission" date="2017-10" db="EMBL/GenBank/DDBJ databases">
        <title>Whole genome of Pedobacter ginsengisoli T01R-27 isolated from tomato rhizosphere.</title>
        <authorList>
            <person name="Weon H.-Y."/>
            <person name="Lee S.A."/>
            <person name="Sang M.K."/>
            <person name="Song J."/>
        </authorList>
    </citation>
    <scope>NUCLEOTIDE SEQUENCE [LARGE SCALE GENOMIC DNA]</scope>
    <source>
        <strain evidence="9 10">T01R-27</strain>
    </source>
</reference>
<dbReference type="InterPro" id="IPR050250">
    <property type="entry name" value="Macrolide_Exporter_MacB"/>
</dbReference>
<dbReference type="InterPro" id="IPR003838">
    <property type="entry name" value="ABC3_permease_C"/>
</dbReference>
<dbReference type="GO" id="GO:0022857">
    <property type="term" value="F:transmembrane transporter activity"/>
    <property type="evidence" value="ECO:0007669"/>
    <property type="project" value="TreeGrafter"/>
</dbReference>
<dbReference type="AlphaFoldDB" id="A0A2D1U633"/>
<evidence type="ECO:0000313" key="9">
    <source>
        <dbReference type="EMBL" id="ATP57053.1"/>
    </source>
</evidence>
<evidence type="ECO:0000256" key="2">
    <source>
        <dbReference type="ARBA" id="ARBA00022475"/>
    </source>
</evidence>
<accession>A0A2D1U633</accession>
<keyword evidence="3 6" id="KW-0812">Transmembrane</keyword>
<dbReference type="KEGG" id="pgs:CPT03_11475"/>
<evidence type="ECO:0008006" key="11">
    <source>
        <dbReference type="Google" id="ProtNLM"/>
    </source>
</evidence>
<feature type="transmembrane region" description="Helical" evidence="6">
    <location>
        <begin position="21"/>
        <end position="41"/>
    </location>
</feature>
<dbReference type="OrthoDB" id="8740261at2"/>
<keyword evidence="4 6" id="KW-1133">Transmembrane helix</keyword>
<keyword evidence="5 6" id="KW-0472">Membrane</keyword>
<feature type="domain" description="MacB-like periplasmic core" evidence="8">
    <location>
        <begin position="20"/>
        <end position="236"/>
    </location>
</feature>
<proteinExistence type="predicted"/>
<dbReference type="EMBL" id="CP024091">
    <property type="protein sequence ID" value="ATP57053.1"/>
    <property type="molecule type" value="Genomic_DNA"/>
</dbReference>
<sequence length="416" mass="46379">MLKNYIKLTFKVMLRKKYYTALTLIGISLTIMVITVFASFLDQIVSANPPEVRRERTLILDKVSVYKGGKKTDAVPSINFLQKNIHNLESTEFISYFTTREFISFLNGKTAGHVLKFSDENFWKITDFDFLEGKPFHGNEVRKGARVAVINEKTKSYFFKDGAALGKTFPIQGISYQVIGVVKPSTPFSRIYADVYVPYTTDINIQRTDKALEGTYNAMLLAKTNDLKKVRAELRGLLKKVNPVSGADSVKVHAFSALEQFAKSSSFNDDEPEYGKTAIIISIVLILFLLIPAISLVNINVTRIGERAEEIGIRKSFGATSGTLIGQLVTENIIITLIGGLIGLGLSVYASQLLVQFINTFDPLFKMPTDSFVISWRVFGFCLFSCLLLGLVSGIYPAWKMSRMDVIYALKGGNNL</sequence>
<feature type="transmembrane region" description="Helical" evidence="6">
    <location>
        <begin position="278"/>
        <end position="299"/>
    </location>
</feature>
<feature type="transmembrane region" description="Helical" evidence="6">
    <location>
        <begin position="333"/>
        <end position="358"/>
    </location>
</feature>
<name>A0A2D1U633_9SPHI</name>
<comment type="subcellular location">
    <subcellularLocation>
        <location evidence="1">Cell membrane</location>
        <topology evidence="1">Multi-pass membrane protein</topology>
    </subcellularLocation>
</comment>
<evidence type="ECO:0000256" key="4">
    <source>
        <dbReference type="ARBA" id="ARBA00022989"/>
    </source>
</evidence>
<evidence type="ECO:0000256" key="1">
    <source>
        <dbReference type="ARBA" id="ARBA00004651"/>
    </source>
</evidence>
<dbReference type="Pfam" id="PF12704">
    <property type="entry name" value="MacB_PCD"/>
    <property type="match status" value="1"/>
</dbReference>
<evidence type="ECO:0000256" key="6">
    <source>
        <dbReference type="SAM" id="Phobius"/>
    </source>
</evidence>